<reference evidence="6 7" key="1">
    <citation type="submission" date="2014-04" db="EMBL/GenBank/DDBJ databases">
        <authorList>
            <person name="Bishop-Lilly K.A."/>
            <person name="Broomall S.M."/>
            <person name="Chain P.S."/>
            <person name="Chertkov O."/>
            <person name="Coyne S.R."/>
            <person name="Daligault H.E."/>
            <person name="Davenport K.W."/>
            <person name="Erkkila T."/>
            <person name="Frey K.G."/>
            <person name="Gibbons H.S."/>
            <person name="Gu W."/>
            <person name="Jaissle J."/>
            <person name="Johnson S.L."/>
            <person name="Koroleva G.I."/>
            <person name="Ladner J.T."/>
            <person name="Lo C.-C."/>
            <person name="Minogue T.D."/>
            <person name="Munk C."/>
            <person name="Palacios G.F."/>
            <person name="Redden C.L."/>
            <person name="Rosenzweig C.N."/>
            <person name="Scholz M.B."/>
            <person name="Teshima H."/>
            <person name="Xu Y."/>
        </authorList>
    </citation>
    <scope>NUCLEOTIDE SEQUENCE [LARGE SCALE GENOMIC DNA]</scope>
    <source>
        <strain evidence="6 7">8244</strain>
    </source>
</reference>
<dbReference type="InterPro" id="IPR002491">
    <property type="entry name" value="ABC_transptr_periplasmic_BD"/>
</dbReference>
<dbReference type="Gene3D" id="3.40.50.1980">
    <property type="entry name" value="Nitrogenase molybdenum iron protein domain"/>
    <property type="match status" value="2"/>
</dbReference>
<dbReference type="HOGENOM" id="CLU_1365088_0_0_9"/>
<comment type="subcellular location">
    <subcellularLocation>
        <location evidence="1">Cell envelope</location>
    </subcellularLocation>
</comment>
<accession>A0A090ZAP2</accession>
<dbReference type="EMBL" id="JMQA01000029">
    <property type="protein sequence ID" value="KFN08349.1"/>
    <property type="molecule type" value="Genomic_DNA"/>
</dbReference>
<sequence>MTTVYDPDKLSRYKPDLIIGSDHEKEHYEPLFSIAPMLLLPFKPLSWQMHLMALAEALELQAVAERWLHYYELKVKAAQHKISINLENETLLVAKLNRHSARVFGANRRKVGKLIYRDLQIRAPKGLESFSFVDVDNIEELNDFNPDHILLLHDFSCPIDKKRFRSLNAKLYYAHTYPWLHYSAIGHARAVSEALMLFAR</sequence>
<gene>
    <name evidence="6" type="ORF">DJ90_1637</name>
</gene>
<dbReference type="OrthoDB" id="9807321at2"/>
<evidence type="ECO:0000256" key="3">
    <source>
        <dbReference type="ARBA" id="ARBA00022448"/>
    </source>
</evidence>
<name>A0A090ZAP2_PAEMA</name>
<keyword evidence="7" id="KW-1185">Reference proteome</keyword>
<evidence type="ECO:0000256" key="2">
    <source>
        <dbReference type="ARBA" id="ARBA00008814"/>
    </source>
</evidence>
<evidence type="ECO:0000313" key="7">
    <source>
        <dbReference type="Proteomes" id="UP000029278"/>
    </source>
</evidence>
<evidence type="ECO:0000256" key="1">
    <source>
        <dbReference type="ARBA" id="ARBA00004196"/>
    </source>
</evidence>
<keyword evidence="3" id="KW-0813">Transport</keyword>
<dbReference type="GeneID" id="77007538"/>
<comment type="caution">
    <text evidence="6">The sequence shown here is derived from an EMBL/GenBank/DDBJ whole genome shotgun (WGS) entry which is preliminary data.</text>
</comment>
<dbReference type="InterPro" id="IPR051313">
    <property type="entry name" value="Bact_iron-sidero_bind"/>
</dbReference>
<evidence type="ECO:0000313" key="6">
    <source>
        <dbReference type="EMBL" id="KFN08349.1"/>
    </source>
</evidence>
<dbReference type="GO" id="GO:0030288">
    <property type="term" value="C:outer membrane-bounded periplasmic space"/>
    <property type="evidence" value="ECO:0007669"/>
    <property type="project" value="TreeGrafter"/>
</dbReference>
<dbReference type="PROSITE" id="PS50983">
    <property type="entry name" value="FE_B12_PBP"/>
    <property type="match status" value="1"/>
</dbReference>
<evidence type="ECO:0000256" key="4">
    <source>
        <dbReference type="ARBA" id="ARBA00022729"/>
    </source>
</evidence>
<dbReference type="Pfam" id="PF01497">
    <property type="entry name" value="Peripla_BP_2"/>
    <property type="match status" value="1"/>
</dbReference>
<feature type="domain" description="Fe/B12 periplasmic-binding" evidence="5">
    <location>
        <begin position="1"/>
        <end position="200"/>
    </location>
</feature>
<keyword evidence="4" id="KW-0732">Signal</keyword>
<evidence type="ECO:0000259" key="5">
    <source>
        <dbReference type="PROSITE" id="PS50983"/>
    </source>
</evidence>
<dbReference type="PANTHER" id="PTHR30532:SF29">
    <property type="entry name" value="FE(3+) DICITRATE-BINDING PERIPLASMIC PROTEIN"/>
    <property type="match status" value="1"/>
</dbReference>
<dbReference type="GO" id="GO:1901678">
    <property type="term" value="P:iron coordination entity transport"/>
    <property type="evidence" value="ECO:0007669"/>
    <property type="project" value="UniProtKB-ARBA"/>
</dbReference>
<proteinExistence type="inferred from homology"/>
<dbReference type="Proteomes" id="UP000029278">
    <property type="component" value="Unassembled WGS sequence"/>
</dbReference>
<comment type="similarity">
    <text evidence="2">Belongs to the bacterial solute-binding protein 8 family.</text>
</comment>
<protein>
    <submittedName>
        <fullName evidence="6">Periplasmic binding family protein</fullName>
    </submittedName>
</protein>
<dbReference type="PANTHER" id="PTHR30532">
    <property type="entry name" value="IRON III DICITRATE-BINDING PERIPLASMIC PROTEIN"/>
    <property type="match status" value="1"/>
</dbReference>
<dbReference type="SUPFAM" id="SSF53807">
    <property type="entry name" value="Helical backbone' metal receptor"/>
    <property type="match status" value="1"/>
</dbReference>
<dbReference type="STRING" id="44252.DJ90_1637"/>
<organism evidence="6 7">
    <name type="scientific">Paenibacillus macerans</name>
    <name type="common">Bacillus macerans</name>
    <dbReference type="NCBI Taxonomy" id="44252"/>
    <lineage>
        <taxon>Bacteria</taxon>
        <taxon>Bacillati</taxon>
        <taxon>Bacillota</taxon>
        <taxon>Bacilli</taxon>
        <taxon>Bacillales</taxon>
        <taxon>Paenibacillaceae</taxon>
        <taxon>Paenibacillus</taxon>
    </lineage>
</organism>
<dbReference type="RefSeq" id="WP_051985473.1">
    <property type="nucleotide sequence ID" value="NZ_BGML01000002.1"/>
</dbReference>
<dbReference type="AlphaFoldDB" id="A0A090ZAP2"/>